<name>D1A3E8_THECD</name>
<sequence>MSAEAYHWPPEVTAHMTAAGWSPERRVDVSAWEEELSRTSGFRMHTAAARFLAEFGGLKVPEGPNEPGQQVASDEFDLDPLEGEKMRPYFQRVGRAAVGELYPIGSVAGGHALLAIDEAETVFMLFGDHCRRIGVGREAIANLILGRRPQ</sequence>
<protein>
    <recommendedName>
        <fullName evidence="3">SUKH-3 domain containing protein</fullName>
    </recommendedName>
</protein>
<dbReference type="EMBL" id="CP001738">
    <property type="protein sequence ID" value="ACY96073.1"/>
    <property type="molecule type" value="Genomic_DNA"/>
</dbReference>
<dbReference type="KEGG" id="tcu:Tcur_0476"/>
<evidence type="ECO:0008006" key="3">
    <source>
        <dbReference type="Google" id="ProtNLM"/>
    </source>
</evidence>
<dbReference type="InterPro" id="IPR025850">
    <property type="entry name" value="SUKH-3"/>
</dbReference>
<reference evidence="1 2" key="1">
    <citation type="journal article" date="2011" name="Stand. Genomic Sci.">
        <title>Complete genome sequence of Thermomonospora curvata type strain (B9).</title>
        <authorList>
            <person name="Chertkov O."/>
            <person name="Sikorski J."/>
            <person name="Nolan M."/>
            <person name="Lapidus A."/>
            <person name="Lucas S."/>
            <person name="Del Rio T.G."/>
            <person name="Tice H."/>
            <person name="Cheng J.F."/>
            <person name="Goodwin L."/>
            <person name="Pitluck S."/>
            <person name="Liolios K."/>
            <person name="Ivanova N."/>
            <person name="Mavromatis K."/>
            <person name="Mikhailova N."/>
            <person name="Ovchinnikova G."/>
            <person name="Pati A."/>
            <person name="Chen A."/>
            <person name="Palaniappan K."/>
            <person name="Djao O.D."/>
            <person name="Land M."/>
            <person name="Hauser L."/>
            <person name="Chang Y.J."/>
            <person name="Jeffries C.D."/>
            <person name="Brettin T."/>
            <person name="Han C."/>
            <person name="Detter J.C."/>
            <person name="Rohde M."/>
            <person name="Goker M."/>
            <person name="Woyke T."/>
            <person name="Bristow J."/>
            <person name="Eisen J.A."/>
            <person name="Markowitz V."/>
            <person name="Hugenholtz P."/>
            <person name="Klenk H.P."/>
            <person name="Kyrpides N.C."/>
        </authorList>
    </citation>
    <scope>NUCLEOTIDE SEQUENCE [LARGE SCALE GENOMIC DNA]</scope>
    <source>
        <strain evidence="2">ATCC 19995 / DSM 43183 / JCM 3096 / KCTC 9072 / NBRC 15933 / NCIMB 10081 / Henssen B9</strain>
    </source>
</reference>
<dbReference type="OrthoDB" id="3351204at2"/>
<dbReference type="HOGENOM" id="CLU_1721578_0_0_11"/>
<dbReference type="Pfam" id="PF14433">
    <property type="entry name" value="SUKH-3"/>
    <property type="match status" value="1"/>
</dbReference>
<gene>
    <name evidence="1" type="ordered locus">Tcur_0476</name>
</gene>
<evidence type="ECO:0000313" key="1">
    <source>
        <dbReference type="EMBL" id="ACY96073.1"/>
    </source>
</evidence>
<dbReference type="eggNOG" id="ENOG503443H">
    <property type="taxonomic scope" value="Bacteria"/>
</dbReference>
<organism evidence="1 2">
    <name type="scientific">Thermomonospora curvata (strain ATCC 19995 / DSM 43183 / JCM 3096 / KCTC 9072 / NBRC 15933 / NCIMB 10081 / Henssen B9)</name>
    <dbReference type="NCBI Taxonomy" id="471852"/>
    <lineage>
        <taxon>Bacteria</taxon>
        <taxon>Bacillati</taxon>
        <taxon>Actinomycetota</taxon>
        <taxon>Actinomycetes</taxon>
        <taxon>Streptosporangiales</taxon>
        <taxon>Thermomonosporaceae</taxon>
        <taxon>Thermomonospora</taxon>
    </lineage>
</organism>
<dbReference type="AlphaFoldDB" id="D1A3E8"/>
<dbReference type="Proteomes" id="UP000001918">
    <property type="component" value="Chromosome"/>
</dbReference>
<keyword evidence="2" id="KW-1185">Reference proteome</keyword>
<evidence type="ECO:0000313" key="2">
    <source>
        <dbReference type="Proteomes" id="UP000001918"/>
    </source>
</evidence>
<proteinExistence type="predicted"/>
<accession>D1A3E8</accession>